<feature type="transmembrane region" description="Helical" evidence="5">
    <location>
        <begin position="12"/>
        <end position="33"/>
    </location>
</feature>
<dbReference type="Proteomes" id="UP000527860">
    <property type="component" value="Unassembled WGS sequence"/>
</dbReference>
<keyword evidence="9" id="KW-1185">Reference proteome</keyword>
<evidence type="ECO:0000256" key="1">
    <source>
        <dbReference type="ARBA" id="ARBA00004141"/>
    </source>
</evidence>
<feature type="transmembrane region" description="Helical" evidence="5">
    <location>
        <begin position="218"/>
        <end position="240"/>
    </location>
</feature>
<evidence type="ECO:0000256" key="5">
    <source>
        <dbReference type="SAM" id="Phobius"/>
    </source>
</evidence>
<dbReference type="EMBL" id="JXII01000006">
    <property type="protein sequence ID" value="KIH70590.1"/>
    <property type="molecule type" value="Genomic_DNA"/>
</dbReference>
<dbReference type="STRING" id="45670.SN16_07715"/>
<dbReference type="GO" id="GO:0005886">
    <property type="term" value="C:plasma membrane"/>
    <property type="evidence" value="ECO:0007669"/>
    <property type="project" value="TreeGrafter"/>
</dbReference>
<feature type="transmembrane region" description="Helical" evidence="5">
    <location>
        <begin position="447"/>
        <end position="469"/>
    </location>
</feature>
<evidence type="ECO:0000256" key="4">
    <source>
        <dbReference type="ARBA" id="ARBA00023136"/>
    </source>
</evidence>
<organism evidence="6 8">
    <name type="scientific">Salinicoccus roseus</name>
    <dbReference type="NCBI Taxonomy" id="45670"/>
    <lineage>
        <taxon>Bacteria</taxon>
        <taxon>Bacillati</taxon>
        <taxon>Bacillota</taxon>
        <taxon>Bacilli</taxon>
        <taxon>Bacillales</taxon>
        <taxon>Staphylococcaceae</taxon>
        <taxon>Salinicoccus</taxon>
    </lineage>
</organism>
<keyword evidence="2 5" id="KW-0812">Transmembrane</keyword>
<dbReference type="NCBIfam" id="TIGR00785">
    <property type="entry name" value="dass"/>
    <property type="match status" value="1"/>
</dbReference>
<feature type="transmembrane region" description="Helical" evidence="5">
    <location>
        <begin position="409"/>
        <end position="427"/>
    </location>
</feature>
<evidence type="ECO:0000256" key="2">
    <source>
        <dbReference type="ARBA" id="ARBA00022692"/>
    </source>
</evidence>
<feature type="transmembrane region" description="Helical" evidence="5">
    <location>
        <begin position="297"/>
        <end position="316"/>
    </location>
</feature>
<reference evidence="7" key="3">
    <citation type="submission" date="2020-04" db="EMBL/GenBank/DDBJ databases">
        <authorList>
            <person name="Tanveer F."/>
            <person name="Xie Y."/>
            <person name="Shinwari Z.K."/>
        </authorList>
    </citation>
    <scope>NUCLEOTIDE SEQUENCE</scope>
    <source>
        <strain evidence="7">MOSEL-ME25</strain>
    </source>
</reference>
<evidence type="ECO:0000313" key="9">
    <source>
        <dbReference type="Proteomes" id="UP000527860"/>
    </source>
</evidence>
<evidence type="ECO:0000313" key="7">
    <source>
        <dbReference type="EMBL" id="MDB0580685.1"/>
    </source>
</evidence>
<dbReference type="AlphaFoldDB" id="A0A0C2H9V2"/>
<name>A0A0C2H9V2_9STAP</name>
<keyword evidence="3 5" id="KW-1133">Transmembrane helix</keyword>
<dbReference type="Proteomes" id="UP000031546">
    <property type="component" value="Unassembled WGS sequence"/>
</dbReference>
<reference evidence="9" key="2">
    <citation type="submission" date="2020-04" db="EMBL/GenBank/DDBJ databases">
        <title>Genome analysis and biological profiling of marine Cellulosimicrobium funkei MOSEL-ME6.</title>
        <authorList>
            <person name="Tanveer F."/>
            <person name="Xie Y."/>
            <person name="Shinwari Z.K."/>
        </authorList>
    </citation>
    <scope>NUCLEOTIDE SEQUENCE [LARGE SCALE GENOMIC DNA]</scope>
    <source>
        <strain evidence="9">MOSEL-ME25</strain>
    </source>
</reference>
<comment type="subcellular location">
    <subcellularLocation>
        <location evidence="1">Membrane</location>
        <topology evidence="1">Multi-pass membrane protein</topology>
    </subcellularLocation>
</comment>
<dbReference type="GeneID" id="77845439"/>
<feature type="transmembrane region" description="Helical" evidence="5">
    <location>
        <begin position="130"/>
        <end position="156"/>
    </location>
</feature>
<reference evidence="6 8" key="1">
    <citation type="submission" date="2015-01" db="EMBL/GenBank/DDBJ databases">
        <title>Genome sequences of high lactate-tolerant strain Salinicoccus roseus W12 with industrial interest.</title>
        <authorList>
            <person name="Wang H."/>
            <person name="Yu B."/>
        </authorList>
    </citation>
    <scope>NUCLEOTIDE SEQUENCE [LARGE SCALE GENOMIC DNA]</scope>
    <source>
        <strain evidence="6 8">W12</strain>
    </source>
</reference>
<dbReference type="RefSeq" id="WP_040106048.1">
    <property type="nucleotide sequence ID" value="NZ_JABEVU030000001.1"/>
</dbReference>
<reference evidence="7 9" key="4">
    <citation type="submission" date="2022-12" db="EMBL/GenBank/DDBJ databases">
        <title>Genome analysis and biological profiling of marine Salinicoccus roseus MOSEL-ME25.</title>
        <authorList>
            <person name="Mirza F.T."/>
            <person name="Xie Y."/>
            <person name="Shinwari Z.K."/>
        </authorList>
    </citation>
    <scope>NUCLEOTIDE SEQUENCE [LARGE SCALE GENOMIC DNA]</scope>
    <source>
        <strain evidence="7 9">MOSEL-ME25</strain>
    </source>
</reference>
<feature type="transmembrane region" description="Helical" evidence="5">
    <location>
        <begin position="361"/>
        <end position="379"/>
    </location>
</feature>
<protein>
    <submittedName>
        <fullName evidence="7">DASS family sodium-coupled anion symporter</fullName>
    </submittedName>
</protein>
<dbReference type="InterPro" id="IPR001898">
    <property type="entry name" value="SLC13A/DASS"/>
</dbReference>
<evidence type="ECO:0000313" key="6">
    <source>
        <dbReference type="EMBL" id="KIH70590.1"/>
    </source>
</evidence>
<feature type="transmembrane region" description="Helical" evidence="5">
    <location>
        <begin position="45"/>
        <end position="76"/>
    </location>
</feature>
<dbReference type="Pfam" id="PF00939">
    <property type="entry name" value="Na_sulph_symp"/>
    <property type="match status" value="1"/>
</dbReference>
<evidence type="ECO:0000256" key="3">
    <source>
        <dbReference type="ARBA" id="ARBA00022989"/>
    </source>
</evidence>
<accession>A0A0C2H9V2</accession>
<proteinExistence type="predicted"/>
<keyword evidence="4 5" id="KW-0472">Membrane</keyword>
<dbReference type="GO" id="GO:0022857">
    <property type="term" value="F:transmembrane transporter activity"/>
    <property type="evidence" value="ECO:0007669"/>
    <property type="project" value="InterPro"/>
</dbReference>
<dbReference type="PANTHER" id="PTHR10283">
    <property type="entry name" value="SOLUTE CARRIER FAMILY 13 MEMBER"/>
    <property type="match status" value="1"/>
</dbReference>
<sequence length="476" mass="52480">MVEKHKHTNDVRWGQAAVFASAILLFIAVLIFLPDTVSWPARSTIAIMVFGLVLWAFAPTPIELTSIVIIVLLIVMKPVEMDVILSGFASPAVFLIIGGMMMAVGVNQTLLVKRMTYFLLSLMGKSAKGIYVGFFILMQVQAFFIPATAVRASLMLPILSSIIEETGVDERSNFNKLMYIGAAFGGNVSGAVVLTAAIGNILAVEILRLYEGVSVSYLQWFIYAAPMWFLLVLATMYIVWKCYPPESYSFDKLQVEMKSKYEELGTLSIDEKKCIGILVLTILIWFTESWHGYHPTFGALLAVILMALPVTGFAAWKRMLDINFGMVLLIGATLSLGYSLIESGAIDLLEVLVSPQFVLDVFSNPWLAIPITIIVSQIYHLGVTNVSTAVITLMPVLISLSVQSGVDPVVIVLASAISMLLGFLLIVETMPNVVVHSTGRVSQKDFLWPGLWLTLASIAIMIVIAYTYWRWIGFWP</sequence>
<gene>
    <name evidence="7" type="ORF">F7P68_0009090</name>
    <name evidence="6" type="ORF">SN16_07715</name>
</gene>
<dbReference type="OrthoDB" id="2339361at2"/>
<feature type="transmembrane region" description="Helical" evidence="5">
    <location>
        <begin position="88"/>
        <end position="110"/>
    </location>
</feature>
<feature type="transmembrane region" description="Helical" evidence="5">
    <location>
        <begin position="177"/>
        <end position="198"/>
    </location>
</feature>
<feature type="transmembrane region" description="Helical" evidence="5">
    <location>
        <begin position="323"/>
        <end position="341"/>
    </location>
</feature>
<evidence type="ECO:0000313" key="8">
    <source>
        <dbReference type="Proteomes" id="UP000031546"/>
    </source>
</evidence>
<comment type="caution">
    <text evidence="6">The sequence shown here is derived from an EMBL/GenBank/DDBJ whole genome shotgun (WGS) entry which is preliminary data.</text>
</comment>
<dbReference type="EMBL" id="JABEVU030000001">
    <property type="protein sequence ID" value="MDB0580685.1"/>
    <property type="molecule type" value="Genomic_DNA"/>
</dbReference>